<name>A0A6J7IDI6_9ZZZZ</name>
<organism evidence="1">
    <name type="scientific">freshwater metagenome</name>
    <dbReference type="NCBI Taxonomy" id="449393"/>
    <lineage>
        <taxon>unclassified sequences</taxon>
        <taxon>metagenomes</taxon>
        <taxon>ecological metagenomes</taxon>
    </lineage>
</organism>
<proteinExistence type="predicted"/>
<reference evidence="1" key="1">
    <citation type="submission" date="2020-05" db="EMBL/GenBank/DDBJ databases">
        <authorList>
            <person name="Chiriac C."/>
            <person name="Salcher M."/>
            <person name="Ghai R."/>
            <person name="Kavagutti S V."/>
        </authorList>
    </citation>
    <scope>NUCLEOTIDE SEQUENCE</scope>
</reference>
<accession>A0A6J7IDI6</accession>
<protein>
    <submittedName>
        <fullName evidence="1">Unannotated protein</fullName>
    </submittedName>
</protein>
<dbReference type="AlphaFoldDB" id="A0A6J7IDI6"/>
<gene>
    <name evidence="1" type="ORF">UFOPK3609_01799</name>
</gene>
<sequence length="111" mass="11345">MAYDEVFIDPPVAASGLLAWESSAQLLSSAVQARITAIESGQRSKPWGSDSGGPEFEAAYLEGADPSLGSISGTVEQITRLGQQAHQAVDASLASDAEQAAAVTVPVESGL</sequence>
<evidence type="ECO:0000313" key="1">
    <source>
        <dbReference type="EMBL" id="CAB4928434.1"/>
    </source>
</evidence>
<dbReference type="EMBL" id="CAFBMQ010000331">
    <property type="protein sequence ID" value="CAB4928434.1"/>
    <property type="molecule type" value="Genomic_DNA"/>
</dbReference>